<keyword evidence="3" id="KW-1185">Reference proteome</keyword>
<reference evidence="2 3" key="1">
    <citation type="journal article" date="2015" name="Genome Announc.">
        <title>Genome Assemblies of Three Soil-Associated Devosia species: D. insulae, D. limi, and D. soli.</title>
        <authorList>
            <person name="Hassan Y.I."/>
            <person name="Lepp D."/>
            <person name="Zhou T."/>
        </authorList>
    </citation>
    <scope>NUCLEOTIDE SEQUENCE [LARGE SCALE GENOMIC DNA]</scope>
    <source>
        <strain evidence="2 3">DS-56</strain>
    </source>
</reference>
<dbReference type="InterPro" id="IPR000595">
    <property type="entry name" value="cNMP-bd_dom"/>
</dbReference>
<organism evidence="2 3">
    <name type="scientific">Devosia insulae DS-56</name>
    <dbReference type="NCBI Taxonomy" id="1116389"/>
    <lineage>
        <taxon>Bacteria</taxon>
        <taxon>Pseudomonadati</taxon>
        <taxon>Pseudomonadota</taxon>
        <taxon>Alphaproteobacteria</taxon>
        <taxon>Hyphomicrobiales</taxon>
        <taxon>Devosiaceae</taxon>
        <taxon>Devosia</taxon>
    </lineage>
</organism>
<evidence type="ECO:0000259" key="1">
    <source>
        <dbReference type="PROSITE" id="PS50042"/>
    </source>
</evidence>
<dbReference type="Pfam" id="PF00027">
    <property type="entry name" value="cNMP_binding"/>
    <property type="match status" value="1"/>
</dbReference>
<evidence type="ECO:0000313" key="3">
    <source>
        <dbReference type="Proteomes" id="UP000095463"/>
    </source>
</evidence>
<dbReference type="Gene3D" id="2.60.120.10">
    <property type="entry name" value="Jelly Rolls"/>
    <property type="match status" value="1"/>
</dbReference>
<gene>
    <name evidence="2" type="ORF">VW23_019230</name>
</gene>
<protein>
    <recommendedName>
        <fullName evidence="1">Cyclic nucleotide-binding domain-containing protein</fullName>
    </recommendedName>
</protein>
<dbReference type="SUPFAM" id="SSF51206">
    <property type="entry name" value="cAMP-binding domain-like"/>
    <property type="match status" value="1"/>
</dbReference>
<dbReference type="PROSITE" id="PS50042">
    <property type="entry name" value="CNMP_BINDING_3"/>
    <property type="match status" value="1"/>
</dbReference>
<feature type="domain" description="Cyclic nucleotide-binding" evidence="1">
    <location>
        <begin position="1"/>
        <end position="86"/>
    </location>
</feature>
<dbReference type="EMBL" id="LAJE02000183">
    <property type="protein sequence ID" value="OEO30840.1"/>
    <property type="molecule type" value="Genomic_DNA"/>
</dbReference>
<comment type="caution">
    <text evidence="2">The sequence shown here is derived from an EMBL/GenBank/DDBJ whole genome shotgun (WGS) entry which is preliminary data.</text>
</comment>
<accession>A0A1E5XQH9</accession>
<sequence length="157" mass="16822">MSTLAALAVSLPLETLNPGDRLTTEGSYSGRLYLLEAGRLSVSREGVDIAHIDEPWAIIGEMAVLLGTPHSATVTAETTVRVRVIEEALDVLSQNPDFALHIATLACARLNATSALLVDLRHAAEGKKQEQALMSRILTAMLATPKVTRGGKWADHE</sequence>
<dbReference type="CDD" id="cd00038">
    <property type="entry name" value="CAP_ED"/>
    <property type="match status" value="1"/>
</dbReference>
<dbReference type="InterPro" id="IPR018490">
    <property type="entry name" value="cNMP-bd_dom_sf"/>
</dbReference>
<dbReference type="RefSeq" id="WP_069909961.1">
    <property type="nucleotide sequence ID" value="NZ_LAJE02000183.1"/>
</dbReference>
<proteinExistence type="predicted"/>
<dbReference type="Proteomes" id="UP000095463">
    <property type="component" value="Unassembled WGS sequence"/>
</dbReference>
<name>A0A1E5XQH9_9HYPH</name>
<dbReference type="InterPro" id="IPR014710">
    <property type="entry name" value="RmlC-like_jellyroll"/>
</dbReference>
<evidence type="ECO:0000313" key="2">
    <source>
        <dbReference type="EMBL" id="OEO30840.1"/>
    </source>
</evidence>
<dbReference type="AlphaFoldDB" id="A0A1E5XQH9"/>